<dbReference type="Gene3D" id="1.20.1250.20">
    <property type="entry name" value="MFS general substrate transporter like domains"/>
    <property type="match status" value="1"/>
</dbReference>
<evidence type="ECO:0000256" key="4">
    <source>
        <dbReference type="ARBA" id="ARBA00023136"/>
    </source>
</evidence>
<dbReference type="InterPro" id="IPR020846">
    <property type="entry name" value="MFS_dom"/>
</dbReference>
<feature type="domain" description="Major facilitator superfamily (MFS) profile" evidence="7">
    <location>
        <begin position="90"/>
        <end position="471"/>
    </location>
</feature>
<evidence type="ECO:0000256" key="1">
    <source>
        <dbReference type="ARBA" id="ARBA00004141"/>
    </source>
</evidence>
<dbReference type="InterPro" id="IPR005828">
    <property type="entry name" value="MFS_sugar_transport-like"/>
</dbReference>
<accession>A0A163D437</accession>
<gene>
    <name evidence="8" type="ORF">ST47_g5980</name>
</gene>
<evidence type="ECO:0000256" key="3">
    <source>
        <dbReference type="ARBA" id="ARBA00022989"/>
    </source>
</evidence>
<name>A0A163D437_DIDRA</name>
<feature type="transmembrane region" description="Helical" evidence="6">
    <location>
        <begin position="154"/>
        <end position="176"/>
    </location>
</feature>
<dbReference type="GO" id="GO:0022857">
    <property type="term" value="F:transmembrane transporter activity"/>
    <property type="evidence" value="ECO:0007669"/>
    <property type="project" value="InterPro"/>
</dbReference>
<dbReference type="PROSITE" id="PS00216">
    <property type="entry name" value="SUGAR_TRANSPORT_1"/>
    <property type="match status" value="1"/>
</dbReference>
<feature type="transmembrane region" description="Helical" evidence="6">
    <location>
        <begin position="92"/>
        <end position="115"/>
    </location>
</feature>
<dbReference type="PROSITE" id="PS00217">
    <property type="entry name" value="SUGAR_TRANSPORT_2"/>
    <property type="match status" value="1"/>
</dbReference>
<dbReference type="InterPro" id="IPR005829">
    <property type="entry name" value="Sugar_transporter_CS"/>
</dbReference>
<feature type="region of interest" description="Disordered" evidence="5">
    <location>
        <begin position="440"/>
        <end position="471"/>
    </location>
</feature>
<organism evidence="8 9">
    <name type="scientific">Didymella rabiei</name>
    <name type="common">Chickpea ascochyta blight fungus</name>
    <name type="synonym">Mycosphaerella rabiei</name>
    <dbReference type="NCBI Taxonomy" id="5454"/>
    <lineage>
        <taxon>Eukaryota</taxon>
        <taxon>Fungi</taxon>
        <taxon>Dikarya</taxon>
        <taxon>Ascomycota</taxon>
        <taxon>Pezizomycotina</taxon>
        <taxon>Dothideomycetes</taxon>
        <taxon>Pleosporomycetidae</taxon>
        <taxon>Pleosporales</taxon>
        <taxon>Pleosporineae</taxon>
        <taxon>Didymellaceae</taxon>
        <taxon>Ascochyta</taxon>
    </lineage>
</organism>
<evidence type="ECO:0000313" key="8">
    <source>
        <dbReference type="EMBL" id="KZM22895.1"/>
    </source>
</evidence>
<reference evidence="8 9" key="1">
    <citation type="journal article" date="2016" name="Sci. Rep.">
        <title>Draft genome sequencing and secretome analysis of fungal phytopathogen Ascochyta rabiei provides insight into the necrotrophic effector repertoire.</title>
        <authorList>
            <person name="Verma S."/>
            <person name="Gazara R.K."/>
            <person name="Nizam S."/>
            <person name="Parween S."/>
            <person name="Chattopadhyay D."/>
            <person name="Verma P.K."/>
        </authorList>
    </citation>
    <scope>NUCLEOTIDE SEQUENCE [LARGE SCALE GENOMIC DNA]</scope>
    <source>
        <strain evidence="8 9">ArDII</strain>
    </source>
</reference>
<evidence type="ECO:0000256" key="2">
    <source>
        <dbReference type="ARBA" id="ARBA00022692"/>
    </source>
</evidence>
<protein>
    <submittedName>
        <fullName evidence="8">Substrate-specific transmembrane transporter</fullName>
    </submittedName>
</protein>
<evidence type="ECO:0000256" key="6">
    <source>
        <dbReference type="SAM" id="Phobius"/>
    </source>
</evidence>
<evidence type="ECO:0000259" key="7">
    <source>
        <dbReference type="PROSITE" id="PS50850"/>
    </source>
</evidence>
<keyword evidence="2 6" id="KW-0812">Transmembrane</keyword>
<dbReference type="PANTHER" id="PTHR39605">
    <property type="entry name" value="MAJOR FACILITATOR SUPERFAMILY (MFS) PROFILE DOMAIN-CONTAINING PROTEIN"/>
    <property type="match status" value="1"/>
</dbReference>
<comment type="subcellular location">
    <subcellularLocation>
        <location evidence="1">Membrane</location>
        <topology evidence="1">Multi-pass membrane protein</topology>
    </subcellularLocation>
</comment>
<feature type="transmembrane region" description="Helical" evidence="6">
    <location>
        <begin position="217"/>
        <end position="235"/>
    </location>
</feature>
<proteinExistence type="predicted"/>
<feature type="transmembrane region" description="Helical" evidence="6">
    <location>
        <begin position="247"/>
        <end position="268"/>
    </location>
</feature>
<dbReference type="SUPFAM" id="SSF103473">
    <property type="entry name" value="MFS general substrate transporter"/>
    <property type="match status" value="1"/>
</dbReference>
<dbReference type="PANTHER" id="PTHR39605:SF1">
    <property type="entry name" value="MAJOR FACILITATOR SUPERFAMILY (MFS) PROFILE DOMAIN-CONTAINING PROTEIN"/>
    <property type="match status" value="1"/>
</dbReference>
<feature type="transmembrane region" description="Helical" evidence="6">
    <location>
        <begin position="63"/>
        <end position="86"/>
    </location>
</feature>
<dbReference type="GO" id="GO:0016020">
    <property type="term" value="C:membrane"/>
    <property type="evidence" value="ECO:0007669"/>
    <property type="project" value="UniProtKB-SubCell"/>
</dbReference>
<dbReference type="EMBL" id="JYNV01000205">
    <property type="protein sequence ID" value="KZM22895.1"/>
    <property type="molecule type" value="Genomic_DNA"/>
</dbReference>
<dbReference type="PROSITE" id="PS50850">
    <property type="entry name" value="MFS"/>
    <property type="match status" value="1"/>
</dbReference>
<evidence type="ECO:0000313" key="9">
    <source>
        <dbReference type="Proteomes" id="UP000076837"/>
    </source>
</evidence>
<evidence type="ECO:0000256" key="5">
    <source>
        <dbReference type="SAM" id="MobiDB-lite"/>
    </source>
</evidence>
<comment type="caution">
    <text evidence="8">The sequence shown here is derived from an EMBL/GenBank/DDBJ whole genome shotgun (WGS) entry which is preliminary data.</text>
</comment>
<keyword evidence="4 6" id="KW-0472">Membrane</keyword>
<keyword evidence="9" id="KW-1185">Reference proteome</keyword>
<dbReference type="Proteomes" id="UP000076837">
    <property type="component" value="Unassembled WGS sequence"/>
</dbReference>
<dbReference type="Pfam" id="PF00083">
    <property type="entry name" value="Sugar_tr"/>
    <property type="match status" value="1"/>
</dbReference>
<dbReference type="InterPro" id="IPR036259">
    <property type="entry name" value="MFS_trans_sf"/>
</dbReference>
<feature type="transmembrane region" description="Helical" evidence="6">
    <location>
        <begin position="20"/>
        <end position="42"/>
    </location>
</feature>
<dbReference type="AlphaFoldDB" id="A0A163D437"/>
<sequence>MIAALLSPEVRDATMLEVYFSRTLGFTLLTVGVLTVLLTGSVPLSSSLAEGVSTENTDPKAPYALPTLTITALFHAATAFHCYGLWTETGVTSFSLGSFGSGFFALVALWCILFASSNGKISRKTGADKRTSGFPFKNNEADKRKARTLFNNPAGIAQGIIGAALALGSVIGSLAAGYVSDKLGRRDALLFSCVFWLVGTALQTATTGRGMLIGGRILNGITVGITSSQVPVYLAEVAKHSQRGTIIIIQQLAIEWGILIMYFIGYGCSFIPGDSSFRTAWSMQFIPCLAMKDRTEEAIHILANIQAGGDLNDPYVIAQYEEIVTVLAAERAALKGWRKFVYNGMWRRTLAGFSVQAWQQLSGANNLQIIHKEIEALTLKDCKDLDDFFSQLEDNAKIFRLLTPEFNETARFMNLLYNRQGSEWPSLHNIKRQLQDAEINIKRNKKDKKDKNTNVTPDKKKDEEKGTKCQV</sequence>
<keyword evidence="3 6" id="KW-1133">Transmembrane helix</keyword>
<feature type="transmembrane region" description="Helical" evidence="6">
    <location>
        <begin position="188"/>
        <end position="205"/>
    </location>
</feature>